<evidence type="ECO:0000313" key="1">
    <source>
        <dbReference type="EMBL" id="ATB32585.1"/>
    </source>
</evidence>
<dbReference type="Pfam" id="PF11876">
    <property type="entry name" value="TsiV"/>
    <property type="match status" value="1"/>
</dbReference>
<dbReference type="AlphaFoldDB" id="A0A250ILE3"/>
<protein>
    <recommendedName>
        <fullName evidence="3">DUF3396 domain-containing protein</fullName>
    </recommendedName>
</protein>
<dbReference type="OrthoDB" id="9179973at2"/>
<keyword evidence="2" id="KW-1185">Reference proteome</keyword>
<sequence>MTVRYPRIRHRGRPPVRYRLWSGKPPRLKRELLARDVICLAFYLPHDHPEIAEGIAHAVDSYLRGVGQGPRAIHHAFTNDDEGDALTVERWRTIHRLLRPERSFRFIEELPEGVAGGMEKRGYATRLLLNGGASSRNGYELSYRARIPRRASSRASVSLLCATLPTEYIEEHGERRVRELAMEMGSMLRFASGHAGLALRLYWPLCDDARRARYPGWSVCPSESDEQWRGTRLDGVHWLNFLGPPVLDELGGVHSLRARLRSSQTSVQELGGRRAVVSLGEWPELGGFFIGDVLPAYREFARELEPWLAPLQ</sequence>
<reference evidence="1 2" key="1">
    <citation type="submission" date="2017-06" db="EMBL/GenBank/DDBJ databases">
        <authorList>
            <person name="Kim H.J."/>
            <person name="Triplett B.A."/>
        </authorList>
    </citation>
    <scope>NUCLEOTIDE SEQUENCE [LARGE SCALE GENOMIC DNA]</scope>
    <source>
        <strain evidence="1 2">DSM 14713</strain>
    </source>
</reference>
<organism evidence="1 2">
    <name type="scientific">Melittangium boletus DSM 14713</name>
    <dbReference type="NCBI Taxonomy" id="1294270"/>
    <lineage>
        <taxon>Bacteria</taxon>
        <taxon>Pseudomonadati</taxon>
        <taxon>Myxococcota</taxon>
        <taxon>Myxococcia</taxon>
        <taxon>Myxococcales</taxon>
        <taxon>Cystobacterineae</taxon>
        <taxon>Archangiaceae</taxon>
        <taxon>Melittangium</taxon>
    </lineage>
</organism>
<name>A0A250ILE3_9BACT</name>
<evidence type="ECO:0008006" key="3">
    <source>
        <dbReference type="Google" id="ProtNLM"/>
    </source>
</evidence>
<dbReference type="EMBL" id="CP022163">
    <property type="protein sequence ID" value="ATB32585.1"/>
    <property type="molecule type" value="Genomic_DNA"/>
</dbReference>
<dbReference type="Proteomes" id="UP000217289">
    <property type="component" value="Chromosome"/>
</dbReference>
<accession>A0A250ILE3</accession>
<dbReference type="KEGG" id="mbd:MEBOL_006073"/>
<gene>
    <name evidence="1" type="ORF">MEBOL_006073</name>
</gene>
<proteinExistence type="predicted"/>
<evidence type="ECO:0000313" key="2">
    <source>
        <dbReference type="Proteomes" id="UP000217289"/>
    </source>
</evidence>
<dbReference type="InterPro" id="IPR021815">
    <property type="entry name" value="TsiV"/>
</dbReference>